<gene>
    <name evidence="2" type="ORF">DPMN_152108</name>
</gene>
<keyword evidence="3" id="KW-1185">Reference proteome</keyword>
<dbReference type="Proteomes" id="UP000828390">
    <property type="component" value="Unassembled WGS sequence"/>
</dbReference>
<organism evidence="2 3">
    <name type="scientific">Dreissena polymorpha</name>
    <name type="common">Zebra mussel</name>
    <name type="synonym">Mytilus polymorpha</name>
    <dbReference type="NCBI Taxonomy" id="45954"/>
    <lineage>
        <taxon>Eukaryota</taxon>
        <taxon>Metazoa</taxon>
        <taxon>Spiralia</taxon>
        <taxon>Lophotrochozoa</taxon>
        <taxon>Mollusca</taxon>
        <taxon>Bivalvia</taxon>
        <taxon>Autobranchia</taxon>
        <taxon>Heteroconchia</taxon>
        <taxon>Euheterodonta</taxon>
        <taxon>Imparidentia</taxon>
        <taxon>Neoheterodontei</taxon>
        <taxon>Myida</taxon>
        <taxon>Dreissenoidea</taxon>
        <taxon>Dreissenidae</taxon>
        <taxon>Dreissena</taxon>
    </lineage>
</organism>
<keyword evidence="1" id="KW-0472">Membrane</keyword>
<evidence type="ECO:0000313" key="3">
    <source>
        <dbReference type="Proteomes" id="UP000828390"/>
    </source>
</evidence>
<evidence type="ECO:0000256" key="1">
    <source>
        <dbReference type="SAM" id="Phobius"/>
    </source>
</evidence>
<accession>A0A9D4FJT0</accession>
<reference evidence="2" key="1">
    <citation type="journal article" date="2019" name="bioRxiv">
        <title>The Genome of the Zebra Mussel, Dreissena polymorpha: A Resource for Invasive Species Research.</title>
        <authorList>
            <person name="McCartney M.A."/>
            <person name="Auch B."/>
            <person name="Kono T."/>
            <person name="Mallez S."/>
            <person name="Zhang Y."/>
            <person name="Obille A."/>
            <person name="Becker A."/>
            <person name="Abrahante J.E."/>
            <person name="Garbe J."/>
            <person name="Badalamenti J.P."/>
            <person name="Herman A."/>
            <person name="Mangelson H."/>
            <person name="Liachko I."/>
            <person name="Sullivan S."/>
            <person name="Sone E.D."/>
            <person name="Koren S."/>
            <person name="Silverstein K.A.T."/>
            <person name="Beckman K.B."/>
            <person name="Gohl D.M."/>
        </authorList>
    </citation>
    <scope>NUCLEOTIDE SEQUENCE</scope>
    <source>
        <strain evidence="2">Duluth1</strain>
        <tissue evidence="2">Whole animal</tissue>
    </source>
</reference>
<feature type="transmembrane region" description="Helical" evidence="1">
    <location>
        <begin position="21"/>
        <end position="41"/>
    </location>
</feature>
<comment type="caution">
    <text evidence="2">The sequence shown here is derived from an EMBL/GenBank/DDBJ whole genome shotgun (WGS) entry which is preliminary data.</text>
</comment>
<proteinExistence type="predicted"/>
<keyword evidence="1" id="KW-0812">Transmembrane</keyword>
<reference evidence="2" key="2">
    <citation type="submission" date="2020-11" db="EMBL/GenBank/DDBJ databases">
        <authorList>
            <person name="McCartney M.A."/>
            <person name="Auch B."/>
            <person name="Kono T."/>
            <person name="Mallez S."/>
            <person name="Becker A."/>
            <person name="Gohl D.M."/>
            <person name="Silverstein K.A.T."/>
            <person name="Koren S."/>
            <person name="Bechman K.B."/>
            <person name="Herman A."/>
            <person name="Abrahante J.E."/>
            <person name="Garbe J."/>
        </authorList>
    </citation>
    <scope>NUCLEOTIDE SEQUENCE</scope>
    <source>
        <strain evidence="2">Duluth1</strain>
        <tissue evidence="2">Whole animal</tissue>
    </source>
</reference>
<dbReference type="EMBL" id="JAIWYP010000007">
    <property type="protein sequence ID" value="KAH3798508.1"/>
    <property type="molecule type" value="Genomic_DNA"/>
</dbReference>
<name>A0A9D4FJT0_DREPO</name>
<dbReference type="AlphaFoldDB" id="A0A9D4FJT0"/>
<keyword evidence="1" id="KW-1133">Transmembrane helix</keyword>
<sequence length="58" mass="6516">MRINGQPNFLSQPFQNHRRKVTLLYIIRYPVAILLAELSFVPQQGDEGFVNAVSSGGQ</sequence>
<protein>
    <submittedName>
        <fullName evidence="2">Uncharacterized protein</fullName>
    </submittedName>
</protein>
<evidence type="ECO:0000313" key="2">
    <source>
        <dbReference type="EMBL" id="KAH3798508.1"/>
    </source>
</evidence>